<proteinExistence type="predicted"/>
<sequence length="77" mass="8856">MLLELARIKYGQTSLKESYQEKNDLPIVCPYCDYIFTANEEGEIECPKCHWGFEIDDDGDVISYDDDVSSVRGEQIN</sequence>
<keyword evidence="2" id="KW-1185">Reference proteome</keyword>
<name>A0A0A6P070_9GAMM</name>
<dbReference type="EMBL" id="LUTY01002464">
    <property type="protein sequence ID" value="OAD20331.1"/>
    <property type="molecule type" value="Genomic_DNA"/>
</dbReference>
<accession>A0A0A6P070</accession>
<organism evidence="1 2">
    <name type="scientific">Candidatus Thiomargarita nelsonii</name>
    <dbReference type="NCBI Taxonomy" id="1003181"/>
    <lineage>
        <taxon>Bacteria</taxon>
        <taxon>Pseudomonadati</taxon>
        <taxon>Pseudomonadota</taxon>
        <taxon>Gammaproteobacteria</taxon>
        <taxon>Thiotrichales</taxon>
        <taxon>Thiotrichaceae</taxon>
        <taxon>Thiomargarita</taxon>
    </lineage>
</organism>
<protein>
    <submittedName>
        <fullName evidence="1">Uncharacterized protein</fullName>
    </submittedName>
</protein>
<dbReference type="AlphaFoldDB" id="A0A0A6P070"/>
<gene>
    <name evidence="1" type="ORF">THIOM_003977</name>
</gene>
<evidence type="ECO:0000313" key="2">
    <source>
        <dbReference type="Proteomes" id="UP000076962"/>
    </source>
</evidence>
<evidence type="ECO:0000313" key="1">
    <source>
        <dbReference type="EMBL" id="OAD20331.1"/>
    </source>
</evidence>
<comment type="caution">
    <text evidence="1">The sequence shown here is derived from an EMBL/GenBank/DDBJ whole genome shotgun (WGS) entry which is preliminary data.</text>
</comment>
<dbReference type="Proteomes" id="UP000076962">
    <property type="component" value="Unassembled WGS sequence"/>
</dbReference>
<reference evidence="1 2" key="1">
    <citation type="submission" date="2016-05" db="EMBL/GenBank/DDBJ databases">
        <title>Single-cell genome of chain-forming Candidatus Thiomargarita nelsonii and comparison to other large sulfur-oxidizing bacteria.</title>
        <authorList>
            <person name="Winkel M."/>
            <person name="Salman V."/>
            <person name="Woyke T."/>
            <person name="Schulz-Vogt H."/>
            <person name="Richter M."/>
            <person name="Flood B."/>
            <person name="Bailey J."/>
            <person name="Amann R."/>
            <person name="Mussmann M."/>
        </authorList>
    </citation>
    <scope>NUCLEOTIDE SEQUENCE [LARGE SCALE GENOMIC DNA]</scope>
    <source>
        <strain evidence="1 2">THI036</strain>
    </source>
</reference>